<dbReference type="SUPFAM" id="SSF52540">
    <property type="entry name" value="P-loop containing nucleoside triphosphate hydrolases"/>
    <property type="match status" value="1"/>
</dbReference>
<dbReference type="InterPro" id="IPR013954">
    <property type="entry name" value="PNK3P"/>
</dbReference>
<dbReference type="NCBIfam" id="TIGR01662">
    <property type="entry name" value="HAD-SF-IIIA"/>
    <property type="match status" value="1"/>
</dbReference>
<dbReference type="Pfam" id="PF13671">
    <property type="entry name" value="AAA_33"/>
    <property type="match status" value="1"/>
</dbReference>
<evidence type="ECO:0008006" key="4">
    <source>
        <dbReference type="Google" id="ProtNLM"/>
    </source>
</evidence>
<dbReference type="EMBL" id="JAAVMX010000005">
    <property type="protein sequence ID" value="KAF4508103.1"/>
    <property type="molecule type" value="Genomic_DNA"/>
</dbReference>
<gene>
    <name evidence="2" type="ORF">G6O67_004527</name>
</gene>
<dbReference type="InterPro" id="IPR036412">
    <property type="entry name" value="HAD-like_sf"/>
</dbReference>
<dbReference type="OrthoDB" id="19045at2759"/>
<dbReference type="InterPro" id="IPR006551">
    <property type="entry name" value="Polynucleotide_phosphatase"/>
</dbReference>
<evidence type="ECO:0000313" key="2">
    <source>
        <dbReference type="EMBL" id="KAF4508103.1"/>
    </source>
</evidence>
<proteinExistence type="predicted"/>
<dbReference type="NCBIfam" id="TIGR01664">
    <property type="entry name" value="DNA-3'-Pase"/>
    <property type="match status" value="1"/>
</dbReference>
<organism evidence="2 3">
    <name type="scientific">Ophiocordyceps sinensis</name>
    <dbReference type="NCBI Taxonomy" id="72228"/>
    <lineage>
        <taxon>Eukaryota</taxon>
        <taxon>Fungi</taxon>
        <taxon>Dikarya</taxon>
        <taxon>Ascomycota</taxon>
        <taxon>Pezizomycotina</taxon>
        <taxon>Sordariomycetes</taxon>
        <taxon>Hypocreomycetidae</taxon>
        <taxon>Hypocreales</taxon>
        <taxon>Ophiocordycipitaceae</taxon>
        <taxon>Ophiocordyceps</taxon>
    </lineage>
</organism>
<dbReference type="FunFam" id="3.40.50.1000:FF:000078">
    <property type="entry name" value="Bifunctional polynucleotide phosphatase/kinase"/>
    <property type="match status" value="1"/>
</dbReference>
<dbReference type="FunFam" id="3.40.50.300:FF:002548">
    <property type="entry name" value="DNA kinase/phosphatase Pnk1"/>
    <property type="match status" value="1"/>
</dbReference>
<accession>A0A8H4PPL3</accession>
<reference evidence="2 3" key="1">
    <citation type="journal article" date="2020" name="Genome Biol. Evol.">
        <title>A new high-quality draft genome assembly of the Chinese cordyceps Ophiocordyceps sinensis.</title>
        <authorList>
            <person name="Shu R."/>
            <person name="Zhang J."/>
            <person name="Meng Q."/>
            <person name="Zhang H."/>
            <person name="Zhou G."/>
            <person name="Li M."/>
            <person name="Wu P."/>
            <person name="Zhao Y."/>
            <person name="Chen C."/>
            <person name="Qin Q."/>
        </authorList>
    </citation>
    <scope>NUCLEOTIDE SEQUENCE [LARGE SCALE GENOMIC DNA]</scope>
    <source>
        <strain evidence="2 3">IOZ07</strain>
    </source>
</reference>
<dbReference type="GO" id="GO:0006281">
    <property type="term" value="P:DNA repair"/>
    <property type="evidence" value="ECO:0007669"/>
    <property type="project" value="TreeGrafter"/>
</dbReference>
<dbReference type="PANTHER" id="PTHR12083:SF9">
    <property type="entry name" value="BIFUNCTIONAL POLYNUCLEOTIDE PHOSPHATASE_KINASE"/>
    <property type="match status" value="1"/>
</dbReference>
<dbReference type="PANTHER" id="PTHR12083">
    <property type="entry name" value="BIFUNCTIONAL POLYNUCLEOTIDE PHOSPHATASE/KINASE"/>
    <property type="match status" value="1"/>
</dbReference>
<sequence>MPPPSHPGKRKAADAPVSPPPLKRPLQSSTTKTAVANFFTPTSQKPKDRTIWSQRAPNDDVPATLLVGRYQPDAHDGEGPLRRKIAAFDLDSTLIATSSGKKHAGNATDWKWWDSCVPGRLRELYHDQGYRVVILSNQGGLTLHLEPGYKGPTASAQKRVGDFKQKCSAVLGNLDLPTSVYAATGKDMYRKPRPGMWKEVCDDYDLAEDEVDLANSFFVGDAGGRMAGLGAGSGNVTAVAKDFSCSDRNLAHNVGIAYKTPEEFFLGQKPRDFHRDFDLAHHPFGEEPSPGVSESPFEKKNERDIVLCCGPPGAGKSTFYRRYLKPLGYERVNQDTLKSRDKCVQAARELVAGGSSVVVDNTNPDTEVRAVWVDLAKKAKLPIRCLWFRTPLHLCEHNDAVRAHNKVLNPEARQGLPKLAFTGFASRFKEPKVQEGFQDVTEIHFKFRGTREEYSAWGRYWT</sequence>
<name>A0A8H4PPL3_9HYPO</name>
<dbReference type="Pfam" id="PF08645">
    <property type="entry name" value="PNK3P"/>
    <property type="match status" value="1"/>
</dbReference>
<evidence type="ECO:0000256" key="1">
    <source>
        <dbReference type="SAM" id="MobiDB-lite"/>
    </source>
</evidence>
<dbReference type="InterPro" id="IPR006549">
    <property type="entry name" value="HAD-SF_hydro_IIIA"/>
</dbReference>
<dbReference type="Proteomes" id="UP000557566">
    <property type="component" value="Unassembled WGS sequence"/>
</dbReference>
<dbReference type="Gene3D" id="3.40.50.1000">
    <property type="entry name" value="HAD superfamily/HAD-like"/>
    <property type="match status" value="1"/>
</dbReference>
<dbReference type="Gene3D" id="3.40.50.300">
    <property type="entry name" value="P-loop containing nucleotide triphosphate hydrolases"/>
    <property type="match status" value="1"/>
</dbReference>
<protein>
    <recommendedName>
        <fullName evidence="4">DNA kinase/phosphatase Pnk1</fullName>
    </recommendedName>
</protein>
<dbReference type="InterPro" id="IPR023214">
    <property type="entry name" value="HAD_sf"/>
</dbReference>
<dbReference type="InterPro" id="IPR027417">
    <property type="entry name" value="P-loop_NTPase"/>
</dbReference>
<dbReference type="SUPFAM" id="SSF56784">
    <property type="entry name" value="HAD-like"/>
    <property type="match status" value="1"/>
</dbReference>
<dbReference type="GO" id="GO:0046404">
    <property type="term" value="F:ATP-dependent polydeoxyribonucleotide 5'-hydroxyl-kinase activity"/>
    <property type="evidence" value="ECO:0007669"/>
    <property type="project" value="TreeGrafter"/>
</dbReference>
<dbReference type="GO" id="GO:0046403">
    <property type="term" value="F:polynucleotide 3'-phosphatase activity"/>
    <property type="evidence" value="ECO:0007669"/>
    <property type="project" value="TreeGrafter"/>
</dbReference>
<keyword evidence="3" id="KW-1185">Reference proteome</keyword>
<dbReference type="AlphaFoldDB" id="A0A8H4PPL3"/>
<feature type="region of interest" description="Disordered" evidence="1">
    <location>
        <begin position="1"/>
        <end position="34"/>
    </location>
</feature>
<dbReference type="GO" id="GO:0003690">
    <property type="term" value="F:double-stranded DNA binding"/>
    <property type="evidence" value="ECO:0007669"/>
    <property type="project" value="TreeGrafter"/>
</dbReference>
<evidence type="ECO:0000313" key="3">
    <source>
        <dbReference type="Proteomes" id="UP000557566"/>
    </source>
</evidence>
<comment type="caution">
    <text evidence="2">The sequence shown here is derived from an EMBL/GenBank/DDBJ whole genome shotgun (WGS) entry which is preliminary data.</text>
</comment>